<dbReference type="AlphaFoldDB" id="A0A378RL01"/>
<evidence type="ECO:0000313" key="2">
    <source>
        <dbReference type="EMBL" id="STZ26961.1"/>
    </source>
</evidence>
<feature type="domain" description="Phosphoribosyltransferase" evidence="1">
    <location>
        <begin position="236"/>
        <end position="319"/>
    </location>
</feature>
<dbReference type="GO" id="GO:0016740">
    <property type="term" value="F:transferase activity"/>
    <property type="evidence" value="ECO:0007669"/>
    <property type="project" value="UniProtKB-KW"/>
</dbReference>
<sequence length="345" mass="39366">MKNLCSANTAKNQGGQNKLVSNFLSSVYLSKHSNTLRTQIVEFISKDSAKVIQLVDEQIKQFEQISNEKDYYRCAFFLKVLQDNIELFKGFDSLYGAWVFTLIDYLEKAEKYKNTAQAIVVDPNLPLVKYADLGPSIPKFRTETKLVSGKQITFDYLFDYRSTYSNDILTDSVFEKVQSFVFDFKNGKHSPILPIILAYHIYVKYGALLKQGNVCLCIIPSSTAQRSQDRFRPLTREISKLLGIEDGYGYITRKVDRSDSREQTKSKIDVLQGVEFSKDLAGKQVILLDDVLTMGTSVLRFNEHLKQEGVKSVHNIVLAKTYYHKGNNLSMPQLIELNKGIFNLL</sequence>
<proteinExistence type="predicted"/>
<protein>
    <submittedName>
        <fullName evidence="2">Phosphoribosyl transferase domain</fullName>
    </submittedName>
</protein>
<evidence type="ECO:0000259" key="1">
    <source>
        <dbReference type="Pfam" id="PF00156"/>
    </source>
</evidence>
<reference evidence="2 3" key="1">
    <citation type="submission" date="2018-06" db="EMBL/GenBank/DDBJ databases">
        <authorList>
            <consortium name="Pathogen Informatics"/>
            <person name="Doyle S."/>
        </authorList>
    </citation>
    <scope>NUCLEOTIDE SEQUENCE [LARGE SCALE GENOMIC DNA]</scope>
    <source>
        <strain evidence="2 3">NCTC11179</strain>
    </source>
</reference>
<evidence type="ECO:0000313" key="3">
    <source>
        <dbReference type="Proteomes" id="UP000255024"/>
    </source>
</evidence>
<accession>A0A378RL01</accession>
<keyword evidence="3" id="KW-1185">Reference proteome</keyword>
<dbReference type="Gene3D" id="3.40.50.2020">
    <property type="match status" value="1"/>
</dbReference>
<dbReference type="Proteomes" id="UP000255024">
    <property type="component" value="Unassembled WGS sequence"/>
</dbReference>
<keyword evidence="2" id="KW-0808">Transferase</keyword>
<name>A0A378RL01_MYROD</name>
<dbReference type="Pfam" id="PF00156">
    <property type="entry name" value="Pribosyltran"/>
    <property type="match status" value="1"/>
</dbReference>
<dbReference type="InterPro" id="IPR000836">
    <property type="entry name" value="PRTase_dom"/>
</dbReference>
<dbReference type="InterPro" id="IPR029057">
    <property type="entry name" value="PRTase-like"/>
</dbReference>
<gene>
    <name evidence="2" type="ORF">NCTC11179_00488</name>
</gene>
<organism evidence="2 3">
    <name type="scientific">Myroides odoratus</name>
    <name type="common">Flavobacterium odoratum</name>
    <dbReference type="NCBI Taxonomy" id="256"/>
    <lineage>
        <taxon>Bacteria</taxon>
        <taxon>Pseudomonadati</taxon>
        <taxon>Bacteroidota</taxon>
        <taxon>Flavobacteriia</taxon>
        <taxon>Flavobacteriales</taxon>
        <taxon>Flavobacteriaceae</taxon>
        <taxon>Myroides</taxon>
    </lineage>
</organism>
<dbReference type="CDD" id="cd06223">
    <property type="entry name" value="PRTases_typeI"/>
    <property type="match status" value="1"/>
</dbReference>
<dbReference type="EMBL" id="UGQL01000001">
    <property type="protein sequence ID" value="STZ26961.1"/>
    <property type="molecule type" value="Genomic_DNA"/>
</dbReference>
<dbReference type="RefSeq" id="WP_115089997.1">
    <property type="nucleotide sequence ID" value="NZ_CP068107.1"/>
</dbReference>
<dbReference type="SUPFAM" id="SSF53271">
    <property type="entry name" value="PRTase-like"/>
    <property type="match status" value="1"/>
</dbReference>